<dbReference type="PANTHER" id="PTHR12215">
    <property type="entry name" value="PHOSPHOPANTETHEINE TRANSFERASE"/>
    <property type="match status" value="1"/>
</dbReference>
<reference evidence="5" key="1">
    <citation type="submission" date="2020-12" db="EMBL/GenBank/DDBJ databases">
        <title>Metabolic potential, ecology and presence of endohyphal bacteria is reflected in genomic diversity of Mucoromycotina.</title>
        <authorList>
            <person name="Muszewska A."/>
            <person name="Okrasinska A."/>
            <person name="Steczkiewicz K."/>
            <person name="Drgas O."/>
            <person name="Orlowska M."/>
            <person name="Perlinska-Lenart U."/>
            <person name="Aleksandrzak-Piekarczyk T."/>
            <person name="Szatraj K."/>
            <person name="Zielenkiewicz U."/>
            <person name="Pilsyk S."/>
            <person name="Malc E."/>
            <person name="Mieczkowski P."/>
            <person name="Kruszewska J.S."/>
            <person name="Biernat P."/>
            <person name="Pawlowska J."/>
        </authorList>
    </citation>
    <scope>NUCLEOTIDE SEQUENCE</scope>
    <source>
        <strain evidence="5">WA0000067209</strain>
    </source>
</reference>
<evidence type="ECO:0000256" key="2">
    <source>
        <dbReference type="ARBA" id="ARBA00022679"/>
    </source>
</evidence>
<proteinExistence type="predicted"/>
<gene>
    <name evidence="5" type="ORF">INT43_007822</name>
</gene>
<dbReference type="InterPro" id="IPR008278">
    <property type="entry name" value="4-PPantetheinyl_Trfase_dom"/>
</dbReference>
<keyword evidence="2" id="KW-0808">Transferase</keyword>
<accession>A0A8H7PNZ2</accession>
<dbReference type="InterPro" id="IPR050559">
    <property type="entry name" value="P-Pant_transferase_sf"/>
</dbReference>
<evidence type="ECO:0000256" key="1">
    <source>
        <dbReference type="ARBA" id="ARBA00013172"/>
    </source>
</evidence>
<dbReference type="OrthoDB" id="26719at2759"/>
<dbReference type="GO" id="GO:0005829">
    <property type="term" value="C:cytosol"/>
    <property type="evidence" value="ECO:0007669"/>
    <property type="project" value="TreeGrafter"/>
</dbReference>
<dbReference type="Pfam" id="PF01648">
    <property type="entry name" value="ACPS"/>
    <property type="match status" value="1"/>
</dbReference>
<evidence type="ECO:0000259" key="4">
    <source>
        <dbReference type="Pfam" id="PF22624"/>
    </source>
</evidence>
<organism evidence="5 6">
    <name type="scientific">Mortierella isabellina</name>
    <name type="common">Filamentous fungus</name>
    <name type="synonym">Umbelopsis isabellina</name>
    <dbReference type="NCBI Taxonomy" id="91625"/>
    <lineage>
        <taxon>Eukaryota</taxon>
        <taxon>Fungi</taxon>
        <taxon>Fungi incertae sedis</taxon>
        <taxon>Mucoromycota</taxon>
        <taxon>Mucoromycotina</taxon>
        <taxon>Umbelopsidomycetes</taxon>
        <taxon>Umbelopsidales</taxon>
        <taxon>Umbelopsidaceae</taxon>
        <taxon>Umbelopsis</taxon>
    </lineage>
</organism>
<dbReference type="GO" id="GO:0008897">
    <property type="term" value="F:holo-[acyl-carrier-protein] synthase activity"/>
    <property type="evidence" value="ECO:0007669"/>
    <property type="project" value="UniProtKB-EC"/>
</dbReference>
<evidence type="ECO:0000313" key="5">
    <source>
        <dbReference type="EMBL" id="KAG2177165.1"/>
    </source>
</evidence>
<keyword evidence="6" id="KW-1185">Reference proteome</keyword>
<protein>
    <recommendedName>
        <fullName evidence="1">holo-[acyl-carrier-protein] synthase</fullName>
        <ecNumber evidence="1">2.7.8.7</ecNumber>
    </recommendedName>
</protein>
<dbReference type="AlphaFoldDB" id="A0A8H7PNZ2"/>
<name>A0A8H7PNZ2_MORIS</name>
<dbReference type="EMBL" id="JAEPQZ010000009">
    <property type="protein sequence ID" value="KAG2177165.1"/>
    <property type="molecule type" value="Genomic_DNA"/>
</dbReference>
<dbReference type="InterPro" id="IPR037143">
    <property type="entry name" value="4-PPantetheinyl_Trfase_dom_sf"/>
</dbReference>
<dbReference type="Gene3D" id="3.90.470.20">
    <property type="entry name" value="4'-phosphopantetheinyl transferase domain"/>
    <property type="match status" value="2"/>
</dbReference>
<dbReference type="GO" id="GO:0019878">
    <property type="term" value="P:lysine biosynthetic process via aminoadipic acid"/>
    <property type="evidence" value="ECO:0007669"/>
    <property type="project" value="TreeGrafter"/>
</dbReference>
<sequence length="271" mass="31145">MQPLVLLAVNIADWSSKELERGIPCLPAEEQQRVRRYRFEVDRCRSLASQLLRRYLFVKHSKIPWEQLAFETSEFGKPRLANEGFEDIDFNVSHHGDWVVLAACSQGKIGIDVTTRDIPSGSIQDFINCFNSQLADDEIQVLRKIEDMRRKLWLFYEIWCLKESYIKALGLGLHKDLKYVSFVSSKDDLTALRKVQVHDLQAPGNDPVYTFHLSYLDSQHPVAMCTNTDLSDAEDLLESTSLEVDQRQSNNPLTDTSFTKITLDEILQCTD</sequence>
<dbReference type="PANTHER" id="PTHR12215:SF10">
    <property type="entry name" value="L-AMINOADIPATE-SEMIALDEHYDE DEHYDROGENASE-PHOSPHOPANTETHEINYL TRANSFERASE"/>
    <property type="match status" value="1"/>
</dbReference>
<feature type="domain" description="4'-phosphopantetheinyl transferase" evidence="3">
    <location>
        <begin position="109"/>
        <end position="197"/>
    </location>
</feature>
<dbReference type="Proteomes" id="UP000654370">
    <property type="component" value="Unassembled WGS sequence"/>
</dbReference>
<evidence type="ECO:0000259" key="3">
    <source>
        <dbReference type="Pfam" id="PF01648"/>
    </source>
</evidence>
<dbReference type="InterPro" id="IPR055066">
    <property type="entry name" value="AASDHPPT_N"/>
</dbReference>
<comment type="caution">
    <text evidence="5">The sequence shown here is derived from an EMBL/GenBank/DDBJ whole genome shotgun (WGS) entry which is preliminary data.</text>
</comment>
<evidence type="ECO:0000313" key="6">
    <source>
        <dbReference type="Proteomes" id="UP000654370"/>
    </source>
</evidence>
<dbReference type="GO" id="GO:0000287">
    <property type="term" value="F:magnesium ion binding"/>
    <property type="evidence" value="ECO:0007669"/>
    <property type="project" value="InterPro"/>
</dbReference>
<feature type="domain" description="4'-phosphopantetheinyl transferase N-terminal" evidence="4">
    <location>
        <begin position="15"/>
        <end position="105"/>
    </location>
</feature>
<dbReference type="Pfam" id="PF22624">
    <property type="entry name" value="AASDHPPT_N"/>
    <property type="match status" value="1"/>
</dbReference>
<dbReference type="SUPFAM" id="SSF56214">
    <property type="entry name" value="4'-phosphopantetheinyl transferase"/>
    <property type="match status" value="2"/>
</dbReference>
<dbReference type="EC" id="2.7.8.7" evidence="1"/>